<feature type="region of interest" description="Disordered" evidence="8">
    <location>
        <begin position="454"/>
        <end position="520"/>
    </location>
</feature>
<dbReference type="InParanoid" id="A3LXI7"/>
<evidence type="ECO:0000256" key="4">
    <source>
        <dbReference type="ARBA" id="ARBA00022692"/>
    </source>
</evidence>
<evidence type="ECO:0000256" key="8">
    <source>
        <dbReference type="SAM" id="MobiDB-lite"/>
    </source>
</evidence>
<keyword evidence="6 7" id="KW-0472">Membrane</keyword>
<dbReference type="STRING" id="322104.A3LXI7"/>
<dbReference type="AlphaFoldDB" id="A3LXI7"/>
<feature type="transmembrane region" description="Helical" evidence="7">
    <location>
        <begin position="72"/>
        <end position="98"/>
    </location>
</feature>
<reference evidence="9 10" key="1">
    <citation type="journal article" date="2007" name="Nat. Biotechnol.">
        <title>Genome sequence of the lignocellulose-bioconverting and xylose-fermenting yeast Pichia stipitis.</title>
        <authorList>
            <person name="Jeffries T.W."/>
            <person name="Grigoriev I.V."/>
            <person name="Grimwood J."/>
            <person name="Laplaza J.M."/>
            <person name="Aerts A."/>
            <person name="Salamov A."/>
            <person name="Schmutz J."/>
            <person name="Lindquist E."/>
            <person name="Dehal P."/>
            <person name="Shapiro H."/>
            <person name="Jin Y.S."/>
            <person name="Passoth V."/>
            <person name="Richardson P.M."/>
        </authorList>
    </citation>
    <scope>NUCLEOTIDE SEQUENCE [LARGE SCALE GENOMIC DNA]</scope>
    <source>
        <strain evidence="10">ATCC 58785 / CBS 6054 / NBRC 10063 / NRRL Y-11545</strain>
    </source>
</reference>
<dbReference type="GeneID" id="4840294"/>
<gene>
    <name evidence="7" type="primary">DLT1</name>
    <name evidence="9" type="ORF">PICST_32829</name>
</gene>
<comment type="subcellular location">
    <subcellularLocation>
        <location evidence="7">Membrane</location>
        <topology evidence="7">Multi-pass membrane protein</topology>
    </subcellularLocation>
</comment>
<evidence type="ECO:0000256" key="7">
    <source>
        <dbReference type="RuleBase" id="RU367100"/>
    </source>
</evidence>
<feature type="compositionally biased region" description="Polar residues" evidence="8">
    <location>
        <begin position="498"/>
        <end position="520"/>
    </location>
</feature>
<dbReference type="PANTHER" id="PTHR40021">
    <property type="entry name" value="DEFECT AT LOW TEMPERATURE PROTEIN 1"/>
    <property type="match status" value="1"/>
</dbReference>
<evidence type="ECO:0000256" key="3">
    <source>
        <dbReference type="ARBA" id="ARBA00021353"/>
    </source>
</evidence>
<dbReference type="RefSeq" id="XP_001385494.2">
    <property type="nucleotide sequence ID" value="XM_001385457.1"/>
</dbReference>
<evidence type="ECO:0000256" key="2">
    <source>
        <dbReference type="ARBA" id="ARBA00005550"/>
    </source>
</evidence>
<proteinExistence type="inferred from homology"/>
<keyword evidence="4 7" id="KW-0812">Transmembrane</keyword>
<organism evidence="9 10">
    <name type="scientific">Scheffersomyces stipitis (strain ATCC 58785 / CBS 6054 / NBRC 10063 / NRRL Y-11545)</name>
    <name type="common">Yeast</name>
    <name type="synonym">Pichia stipitis</name>
    <dbReference type="NCBI Taxonomy" id="322104"/>
    <lineage>
        <taxon>Eukaryota</taxon>
        <taxon>Fungi</taxon>
        <taxon>Dikarya</taxon>
        <taxon>Ascomycota</taxon>
        <taxon>Saccharomycotina</taxon>
        <taxon>Pichiomycetes</taxon>
        <taxon>Debaryomycetaceae</taxon>
        <taxon>Scheffersomyces</taxon>
    </lineage>
</organism>
<dbReference type="Proteomes" id="UP000002258">
    <property type="component" value="Chromosome 6"/>
</dbReference>
<evidence type="ECO:0000256" key="1">
    <source>
        <dbReference type="ARBA" id="ARBA00002489"/>
    </source>
</evidence>
<dbReference type="OrthoDB" id="4096362at2759"/>
<evidence type="ECO:0000313" key="10">
    <source>
        <dbReference type="Proteomes" id="UP000002258"/>
    </source>
</evidence>
<feature type="transmembrane region" description="Helical" evidence="7">
    <location>
        <begin position="110"/>
        <end position="129"/>
    </location>
</feature>
<dbReference type="eggNOG" id="ENOG502RAJJ">
    <property type="taxonomic scope" value="Eukaryota"/>
</dbReference>
<evidence type="ECO:0000256" key="6">
    <source>
        <dbReference type="ARBA" id="ARBA00023136"/>
    </source>
</evidence>
<comment type="function">
    <text evidence="1 7">Required for growth under high-pressure and low-temperature conditions.</text>
</comment>
<dbReference type="PANTHER" id="PTHR40021:SF1">
    <property type="entry name" value="DEFECT AT LOW TEMPERATURE PROTEIN 1"/>
    <property type="match status" value="1"/>
</dbReference>
<dbReference type="GO" id="GO:0016020">
    <property type="term" value="C:membrane"/>
    <property type="evidence" value="ECO:0007669"/>
    <property type="project" value="UniProtKB-SubCell"/>
</dbReference>
<evidence type="ECO:0000313" key="9">
    <source>
        <dbReference type="EMBL" id="ABN67465.2"/>
    </source>
</evidence>
<keyword evidence="5 7" id="KW-1133">Transmembrane helix</keyword>
<dbReference type="InterPro" id="IPR038869">
    <property type="entry name" value="DLT1"/>
</dbReference>
<protein>
    <recommendedName>
        <fullName evidence="3 7">Defect at low temperature protein 1</fullName>
    </recommendedName>
</protein>
<dbReference type="OMA" id="QWIYSIS"/>
<dbReference type="KEGG" id="pic:PICST_32829"/>
<keyword evidence="10" id="KW-1185">Reference proteome</keyword>
<dbReference type="HOGENOM" id="CLU_567547_0_0_1"/>
<comment type="similarity">
    <text evidence="2 7">Belongs to the DLT1 family.</text>
</comment>
<name>A3LXI7_PICST</name>
<dbReference type="EMBL" id="CP000500">
    <property type="protein sequence ID" value="ABN67465.2"/>
    <property type="molecule type" value="Genomic_DNA"/>
</dbReference>
<evidence type="ECO:0000256" key="5">
    <source>
        <dbReference type="ARBA" id="ARBA00022989"/>
    </source>
</evidence>
<accession>A3LXI7</accession>
<feature type="compositionally biased region" description="Basic and acidic residues" evidence="8">
    <location>
        <begin position="456"/>
        <end position="469"/>
    </location>
</feature>
<sequence length="520" mass="60279">MDVDRVSGRRENYDLNFEVHPLQEPQSIFSDSIVSPTSSRHVNRAITTYTAFNAPRERAKKIFYLPRRIFQWIYSISLFLFVCLTIAFIAVTVIDVIVQTSGTSFSGIKMFIVIIVCVVFVVLALFLYFSRLYQYRVSMNDIPSKSVYIPFKDDMPDEVFESIDEKLRECVGEIKVKAGPLYNEDVINYPGVSPPEYVQNRNRLRTATGEGSRLPPESNYEDVIRSLGDKFRHDGKVFTQVDLPADLSFREIVIYLKEIFMSEVDGISKERIPNLERIIKLYEKFRFGSELIKEGDLFEFMLEFDKLGQICQSNYEIKLPKSRRISRNRSSRTLDDILDNSIYHRGSIPQSDMAYYHSEALGESDEEREYDHFYANSDLSTPQFYHQAPEAEFYDHINEDTESSDSVIQSKDMLVTDMLDTSRTTGSASLLRRPSSFSSSRSVIRNKLSLAATESSFDRQRDQDRDSIRNSKRYSGYMSDSENDEDPNEFYRFRRQPRSSQPESILNKVTFSSSRSPEKK</sequence>